<gene>
    <name evidence="1" type="ORF">DFH08DRAFT_714791</name>
</gene>
<accession>A0AAD7EG09</accession>
<comment type="caution">
    <text evidence="1">The sequence shown here is derived from an EMBL/GenBank/DDBJ whole genome shotgun (WGS) entry which is preliminary data.</text>
</comment>
<evidence type="ECO:0000313" key="2">
    <source>
        <dbReference type="Proteomes" id="UP001218218"/>
    </source>
</evidence>
<proteinExistence type="predicted"/>
<dbReference type="EMBL" id="JARIHO010000058">
    <property type="protein sequence ID" value="KAJ7318323.1"/>
    <property type="molecule type" value="Genomic_DNA"/>
</dbReference>
<reference evidence="1" key="1">
    <citation type="submission" date="2023-03" db="EMBL/GenBank/DDBJ databases">
        <title>Massive genome expansion in bonnet fungi (Mycena s.s.) driven by repeated elements and novel gene families across ecological guilds.</title>
        <authorList>
            <consortium name="Lawrence Berkeley National Laboratory"/>
            <person name="Harder C.B."/>
            <person name="Miyauchi S."/>
            <person name="Viragh M."/>
            <person name="Kuo A."/>
            <person name="Thoen E."/>
            <person name="Andreopoulos B."/>
            <person name="Lu D."/>
            <person name="Skrede I."/>
            <person name="Drula E."/>
            <person name="Henrissat B."/>
            <person name="Morin E."/>
            <person name="Kohler A."/>
            <person name="Barry K."/>
            <person name="LaButti K."/>
            <person name="Morin E."/>
            <person name="Salamov A."/>
            <person name="Lipzen A."/>
            <person name="Mereny Z."/>
            <person name="Hegedus B."/>
            <person name="Baldrian P."/>
            <person name="Stursova M."/>
            <person name="Weitz H."/>
            <person name="Taylor A."/>
            <person name="Grigoriev I.V."/>
            <person name="Nagy L.G."/>
            <person name="Martin F."/>
            <person name="Kauserud H."/>
        </authorList>
    </citation>
    <scope>NUCLEOTIDE SEQUENCE</scope>
    <source>
        <strain evidence="1">CBHHK002</strain>
    </source>
</reference>
<name>A0AAD7EG09_9AGAR</name>
<protein>
    <submittedName>
        <fullName evidence="1">Uncharacterized protein</fullName>
    </submittedName>
</protein>
<keyword evidence="2" id="KW-1185">Reference proteome</keyword>
<dbReference type="AlphaFoldDB" id="A0AAD7EG09"/>
<organism evidence="1 2">
    <name type="scientific">Mycena albidolilacea</name>
    <dbReference type="NCBI Taxonomy" id="1033008"/>
    <lineage>
        <taxon>Eukaryota</taxon>
        <taxon>Fungi</taxon>
        <taxon>Dikarya</taxon>
        <taxon>Basidiomycota</taxon>
        <taxon>Agaricomycotina</taxon>
        <taxon>Agaricomycetes</taxon>
        <taxon>Agaricomycetidae</taxon>
        <taxon>Agaricales</taxon>
        <taxon>Marasmiineae</taxon>
        <taxon>Mycenaceae</taxon>
        <taxon>Mycena</taxon>
    </lineage>
</organism>
<sequence length="133" mass="14505">MYKAIDPANFEEAGCAVCGLLVPFTKLTPKAELDLNYDVLTALGVTHTEQKHSEEPIEEVEGPAIAEECDYVCADCEARLLKNIKPLRSLANAEKMLVAKVHHIASGQGKLSANVIMFTDPTVKVYNIIPHKG</sequence>
<dbReference type="Proteomes" id="UP001218218">
    <property type="component" value="Unassembled WGS sequence"/>
</dbReference>
<evidence type="ECO:0000313" key="1">
    <source>
        <dbReference type="EMBL" id="KAJ7318323.1"/>
    </source>
</evidence>